<dbReference type="STRING" id="1238182.C882_0194"/>
<dbReference type="GO" id="GO:0046872">
    <property type="term" value="F:metal ion binding"/>
    <property type="evidence" value="ECO:0007669"/>
    <property type="project" value="UniProtKB-KW"/>
</dbReference>
<evidence type="ECO:0000259" key="3">
    <source>
        <dbReference type="Pfam" id="PF07364"/>
    </source>
</evidence>
<dbReference type="RefSeq" id="WP_009540854.1">
    <property type="nucleotide sequence ID" value="NZ_ANHY01000011.1"/>
</dbReference>
<protein>
    <recommendedName>
        <fullName evidence="1">Microcystinase C</fullName>
        <shortName evidence="1">MlrC</shortName>
    </recommendedName>
</protein>
<dbReference type="AlphaFoldDB" id="K9GYC5"/>
<sequence>MPKRILVGQFMHETNTFCRTPTDVDAFRRFFCFEGDAVLSDLRDTNSEVAGFIDAAEAEGWEVVPTVACFATPSGPVTRAAWAHFAGAIRETARTQGPFDGVLLSLHGAMVTEDDRDGEGALMAALREELGRDVPLVATLDLHANVTDRMADLADGLVSYATFPHVDMRETGAKAGRILASVFHSGRRPRVTLARRPMLTAAEGGRTDTGPMVGLLQQARSLETRDGVLDVSINAGFALADTPQTGPTVTVTTTGDAAEAREIAETLMDTIWQARDRVMEHYYTVDEAAALARDFDASRGPLVIADFSDNPGDGAYGDATALLSALIDHGVQGAAFGGLYDEAAARHLHEAGLGTEVTLTLGGRSDRTMGGGPLTLTGTVAHLSDGNFVCDGPMWKGMRQSTGRSAVFRVGGIDILVTSNLVQAIDRQMFLANGINPQAKRVVALKSQQHFRAAFEPIAGKVILADSGGLASPDFARLPYRFVRRPLHPLDASAGK</sequence>
<dbReference type="PIRSF" id="PIRSF012702">
    <property type="entry name" value="UCP012702"/>
    <property type="match status" value="1"/>
</dbReference>
<name>K9GYC5_9PROT</name>
<evidence type="ECO:0000313" key="4">
    <source>
        <dbReference type="EMBL" id="EKV29764.1"/>
    </source>
</evidence>
<comment type="similarity">
    <text evidence="1">Belongs to the peptidase M81 family.</text>
</comment>
<dbReference type="InterPro" id="IPR010799">
    <property type="entry name" value="MlrC_C"/>
</dbReference>
<dbReference type="EMBL" id="ANHY01000011">
    <property type="protein sequence ID" value="EKV29764.1"/>
    <property type="molecule type" value="Genomic_DNA"/>
</dbReference>
<dbReference type="InterPro" id="IPR015995">
    <property type="entry name" value="MlrC_N"/>
</dbReference>
<keyword evidence="5" id="KW-1185">Reference proteome</keyword>
<dbReference type="Proteomes" id="UP000009881">
    <property type="component" value="Unassembled WGS sequence"/>
</dbReference>
<evidence type="ECO:0000259" key="2">
    <source>
        <dbReference type="Pfam" id="PF07171"/>
    </source>
</evidence>
<comment type="function">
    <text evidence="1">Involved in peptidolytic degradation of cyclic heptapeptide hepatotoxin microcystin (MC).</text>
</comment>
<dbReference type="Pfam" id="PF07171">
    <property type="entry name" value="MlrC_C"/>
    <property type="match status" value="1"/>
</dbReference>
<accession>K9GYC5</accession>
<keyword evidence="1" id="KW-0482">Metalloprotease</keyword>
<keyword evidence="1" id="KW-0479">Metal-binding</keyword>
<gene>
    <name evidence="4" type="ORF">C882_0194</name>
</gene>
<evidence type="ECO:0000256" key="1">
    <source>
        <dbReference type="PIRNR" id="PIRNR012702"/>
    </source>
</evidence>
<feature type="domain" description="Microcystin LR degradation protein MlrC C-terminal" evidence="2">
    <location>
        <begin position="304"/>
        <end position="481"/>
    </location>
</feature>
<dbReference type="GO" id="GO:0008237">
    <property type="term" value="F:metallopeptidase activity"/>
    <property type="evidence" value="ECO:0007669"/>
    <property type="project" value="UniProtKB-KW"/>
</dbReference>
<keyword evidence="1" id="KW-0378">Hydrolase</keyword>
<dbReference type="GO" id="GO:0006508">
    <property type="term" value="P:proteolysis"/>
    <property type="evidence" value="ECO:0007669"/>
    <property type="project" value="UniProtKB-KW"/>
</dbReference>
<keyword evidence="1" id="KW-0645">Protease</keyword>
<organism evidence="4 5">
    <name type="scientific">Caenispirillum salinarum AK4</name>
    <dbReference type="NCBI Taxonomy" id="1238182"/>
    <lineage>
        <taxon>Bacteria</taxon>
        <taxon>Pseudomonadati</taxon>
        <taxon>Pseudomonadota</taxon>
        <taxon>Alphaproteobacteria</taxon>
        <taxon>Rhodospirillales</taxon>
        <taxon>Novispirillaceae</taxon>
        <taxon>Caenispirillum</taxon>
    </lineage>
</organism>
<dbReference type="PATRIC" id="fig|1238182.3.peg.2410"/>
<comment type="cofactor">
    <cofactor evidence="1">
        <name>Zn(2+)</name>
        <dbReference type="ChEBI" id="CHEBI:29105"/>
    </cofactor>
    <text evidence="1">Binds 1 zinc ion per subunit.</text>
</comment>
<reference evidence="4 5" key="1">
    <citation type="journal article" date="2013" name="Genome Announc.">
        <title>Draft Genome Sequence of an Alphaproteobacterium, Caenispirillum salinarum AK4(T), Isolated from a Solar Saltern.</title>
        <authorList>
            <person name="Khatri I."/>
            <person name="Singh A."/>
            <person name="Korpole S."/>
            <person name="Pinnaka A.K."/>
            <person name="Subramanian S."/>
        </authorList>
    </citation>
    <scope>NUCLEOTIDE SEQUENCE [LARGE SCALE GENOMIC DNA]</scope>
    <source>
        <strain evidence="4 5">AK4</strain>
    </source>
</reference>
<dbReference type="Pfam" id="PF07364">
    <property type="entry name" value="DUF1485"/>
    <property type="match status" value="1"/>
</dbReference>
<dbReference type="InterPro" id="IPR009197">
    <property type="entry name" value="MlrC"/>
</dbReference>
<feature type="domain" description="Microcystin LR degradation protein MlrC N-terminal" evidence="3">
    <location>
        <begin position="4"/>
        <end position="292"/>
    </location>
</feature>
<dbReference type="eggNOG" id="COG5476">
    <property type="taxonomic scope" value="Bacteria"/>
</dbReference>
<dbReference type="OrthoDB" id="9782658at2"/>
<comment type="caution">
    <text evidence="4">The sequence shown here is derived from an EMBL/GenBank/DDBJ whole genome shotgun (WGS) entry which is preliminary data.</text>
</comment>
<proteinExistence type="inferred from homology"/>
<evidence type="ECO:0000313" key="5">
    <source>
        <dbReference type="Proteomes" id="UP000009881"/>
    </source>
</evidence>